<dbReference type="EMBL" id="CAAALY010036462">
    <property type="protein sequence ID" value="VEL18310.1"/>
    <property type="molecule type" value="Genomic_DNA"/>
</dbReference>
<comment type="caution">
    <text evidence="3">The sequence shown here is derived from an EMBL/GenBank/DDBJ whole genome shotgun (WGS) entry which is preliminary data.</text>
</comment>
<keyword evidence="1" id="KW-0175">Coiled coil</keyword>
<proteinExistence type="predicted"/>
<evidence type="ECO:0000313" key="4">
    <source>
        <dbReference type="Proteomes" id="UP000784294"/>
    </source>
</evidence>
<organism evidence="3 4">
    <name type="scientific">Protopolystoma xenopodis</name>
    <dbReference type="NCBI Taxonomy" id="117903"/>
    <lineage>
        <taxon>Eukaryota</taxon>
        <taxon>Metazoa</taxon>
        <taxon>Spiralia</taxon>
        <taxon>Lophotrochozoa</taxon>
        <taxon>Platyhelminthes</taxon>
        <taxon>Monogenea</taxon>
        <taxon>Polyopisthocotylea</taxon>
        <taxon>Polystomatidea</taxon>
        <taxon>Polystomatidae</taxon>
        <taxon>Protopolystoma</taxon>
    </lineage>
</organism>
<evidence type="ECO:0000256" key="2">
    <source>
        <dbReference type="SAM" id="MobiDB-lite"/>
    </source>
</evidence>
<feature type="compositionally biased region" description="Basic and acidic residues" evidence="2">
    <location>
        <begin position="8"/>
        <end position="19"/>
    </location>
</feature>
<dbReference type="Proteomes" id="UP000784294">
    <property type="component" value="Unassembled WGS sequence"/>
</dbReference>
<dbReference type="AlphaFoldDB" id="A0A3S5A9G5"/>
<gene>
    <name evidence="3" type="ORF">PXEA_LOCUS11750</name>
</gene>
<dbReference type="OrthoDB" id="6285118at2759"/>
<accession>A0A3S5A9G5</accession>
<protein>
    <submittedName>
        <fullName evidence="3">Uncharacterized protein</fullName>
    </submittedName>
</protein>
<evidence type="ECO:0000256" key="1">
    <source>
        <dbReference type="SAM" id="Coils"/>
    </source>
</evidence>
<keyword evidence="4" id="KW-1185">Reference proteome</keyword>
<name>A0A3S5A9G5_9PLAT</name>
<reference evidence="3" key="1">
    <citation type="submission" date="2018-11" db="EMBL/GenBank/DDBJ databases">
        <authorList>
            <consortium name="Pathogen Informatics"/>
        </authorList>
    </citation>
    <scope>NUCLEOTIDE SEQUENCE</scope>
</reference>
<feature type="coiled-coil region" evidence="1">
    <location>
        <begin position="132"/>
        <end position="162"/>
    </location>
</feature>
<sequence length="194" mass="21232">MLQTLHSFESELRRERDAASKSTGSNELELAKHRIEELTRENRQLTKAVEEADRRTAMTKSSLTATEESLHRLLEAVKTGKTVAVAANGATAIGTGASCGPTGSGSAGTTAVGAVSASERAASGSTAPMIRLDHIEADRAEIERLRSQLNEACQRGSEAERNLIGQDFEHDRLKEVRWRKLILDKYRLSILFEL</sequence>
<evidence type="ECO:0000313" key="3">
    <source>
        <dbReference type="EMBL" id="VEL18310.1"/>
    </source>
</evidence>
<feature type="region of interest" description="Disordered" evidence="2">
    <location>
        <begin position="1"/>
        <end position="30"/>
    </location>
</feature>